<dbReference type="Proteomes" id="UP000007978">
    <property type="component" value="Chromosome 1"/>
</dbReference>
<proteinExistence type="predicted"/>
<evidence type="ECO:0000313" key="2">
    <source>
        <dbReference type="EMBL" id="EKJ68393.1"/>
    </source>
</evidence>
<dbReference type="Gene3D" id="1.10.10.60">
    <property type="entry name" value="Homeodomain-like"/>
    <property type="match status" value="1"/>
</dbReference>
<feature type="compositionally biased region" description="Low complexity" evidence="1">
    <location>
        <begin position="149"/>
        <end position="174"/>
    </location>
</feature>
<comment type="caution">
    <text evidence="2">The sequence shown here is derived from an EMBL/GenBank/DDBJ whole genome shotgun (WGS) entry which is preliminary data.</text>
</comment>
<sequence>MPKIQSKYTQQQMNLAIHEVKFLGHSVKGAARRNNVPPSTLRNRFRGSRSAKEAHEACQRLSAVEERLIVSWFVLQDTFGMTPTKTQITELAVKFLQERGDPEPLGGLTVLSRDMSQSRESERGKGPRLPANPALVNNRPEPVSDSNKVNSNDVANGVNNNENSTSNGVANEVIVVDEDESESESSDEMDTNEVDNEKTPEQMNSLRSPLGSRSNSQQRDSVDSAAPTPDDPITTRR</sequence>
<dbReference type="HOGENOM" id="CLU_1170691_0_0_1"/>
<dbReference type="OrthoDB" id="5396311at2759"/>
<evidence type="ECO:0000256" key="1">
    <source>
        <dbReference type="SAM" id="MobiDB-lite"/>
    </source>
</evidence>
<evidence type="ECO:0000313" key="3">
    <source>
        <dbReference type="Proteomes" id="UP000007978"/>
    </source>
</evidence>
<name>K3V8X6_FUSPC</name>
<keyword evidence="3" id="KW-1185">Reference proteome</keyword>
<feature type="region of interest" description="Disordered" evidence="1">
    <location>
        <begin position="29"/>
        <end position="51"/>
    </location>
</feature>
<dbReference type="eggNOG" id="KOG3105">
    <property type="taxonomic scope" value="Eukaryota"/>
</dbReference>
<evidence type="ECO:0008006" key="4">
    <source>
        <dbReference type="Google" id="ProtNLM"/>
    </source>
</evidence>
<dbReference type="KEGG" id="fpu:FPSE_11401"/>
<reference evidence="2 3" key="1">
    <citation type="journal article" date="2012" name="PLoS Pathog.">
        <title>Comparative pathogenomics reveals horizontally acquired novel virulence genes in fungi infecting cereal hosts.</title>
        <authorList>
            <person name="Gardiner D.M."/>
            <person name="McDonald M.C."/>
            <person name="Covarelli L."/>
            <person name="Solomon P.S."/>
            <person name="Rusu A.G."/>
            <person name="Marshall M."/>
            <person name="Kazan K."/>
            <person name="Chakraborty S."/>
            <person name="McDonald B.A."/>
            <person name="Manners J.M."/>
        </authorList>
    </citation>
    <scope>NUCLEOTIDE SEQUENCE [LARGE SCALE GENOMIC DNA]</scope>
    <source>
        <strain evidence="2 3">CS3096</strain>
    </source>
</reference>
<dbReference type="SUPFAM" id="SSF46689">
    <property type="entry name" value="Homeodomain-like"/>
    <property type="match status" value="1"/>
</dbReference>
<dbReference type="AlphaFoldDB" id="K3V8X6"/>
<gene>
    <name evidence="2" type="ORF">FPSE_11401</name>
</gene>
<accession>K3V8X6</accession>
<feature type="compositionally biased region" description="Polar residues" evidence="1">
    <location>
        <begin position="201"/>
        <end position="219"/>
    </location>
</feature>
<dbReference type="GeneID" id="20370018"/>
<dbReference type="EMBL" id="AFNW01000605">
    <property type="protein sequence ID" value="EKJ68393.1"/>
    <property type="molecule type" value="Genomic_DNA"/>
</dbReference>
<feature type="compositionally biased region" description="Basic and acidic residues" evidence="1">
    <location>
        <begin position="116"/>
        <end position="125"/>
    </location>
</feature>
<dbReference type="InterPro" id="IPR009057">
    <property type="entry name" value="Homeodomain-like_sf"/>
</dbReference>
<dbReference type="RefSeq" id="XP_009262793.1">
    <property type="nucleotide sequence ID" value="XM_009264518.1"/>
</dbReference>
<protein>
    <recommendedName>
        <fullName evidence="4">HTH psq-type domain-containing protein</fullName>
    </recommendedName>
</protein>
<feature type="compositionally biased region" description="Acidic residues" evidence="1">
    <location>
        <begin position="175"/>
        <end position="194"/>
    </location>
</feature>
<feature type="region of interest" description="Disordered" evidence="1">
    <location>
        <begin position="102"/>
        <end position="237"/>
    </location>
</feature>
<organism evidence="2 3">
    <name type="scientific">Fusarium pseudograminearum (strain CS3096)</name>
    <name type="common">Wheat and barley crown-rot fungus</name>
    <dbReference type="NCBI Taxonomy" id="1028729"/>
    <lineage>
        <taxon>Eukaryota</taxon>
        <taxon>Fungi</taxon>
        <taxon>Dikarya</taxon>
        <taxon>Ascomycota</taxon>
        <taxon>Pezizomycotina</taxon>
        <taxon>Sordariomycetes</taxon>
        <taxon>Hypocreomycetidae</taxon>
        <taxon>Hypocreales</taxon>
        <taxon>Nectriaceae</taxon>
        <taxon>Fusarium</taxon>
    </lineage>
</organism>